<reference evidence="8 9" key="1">
    <citation type="submission" date="2020-10" db="EMBL/GenBank/DDBJ databases">
        <title>The Coptis chinensis genome and diversification of protoberbering-type alkaloids.</title>
        <authorList>
            <person name="Wang B."/>
            <person name="Shu S."/>
            <person name="Song C."/>
            <person name="Liu Y."/>
        </authorList>
    </citation>
    <scope>NUCLEOTIDE SEQUENCE [LARGE SCALE GENOMIC DNA]</scope>
    <source>
        <strain evidence="8">HL-2020</strain>
        <tissue evidence="8">Leaf</tissue>
    </source>
</reference>
<name>A0A835H311_9MAGN</name>
<dbReference type="GO" id="GO:0016114">
    <property type="term" value="P:terpenoid biosynthetic process"/>
    <property type="evidence" value="ECO:0007669"/>
    <property type="project" value="InterPro"/>
</dbReference>
<proteinExistence type="predicted"/>
<evidence type="ECO:0000256" key="1">
    <source>
        <dbReference type="ARBA" id="ARBA00001946"/>
    </source>
</evidence>
<dbReference type="InterPro" id="IPR005475">
    <property type="entry name" value="Transketolase-like_Pyr-bd"/>
</dbReference>
<dbReference type="SUPFAM" id="SSF52518">
    <property type="entry name" value="Thiamin diphosphate-binding fold (THDP-binding)"/>
    <property type="match status" value="1"/>
</dbReference>
<evidence type="ECO:0000256" key="3">
    <source>
        <dbReference type="ARBA" id="ARBA00011738"/>
    </source>
</evidence>
<keyword evidence="4" id="KW-0808">Transferase</keyword>
<dbReference type="PANTHER" id="PTHR43322">
    <property type="entry name" value="1-D-DEOXYXYLULOSE 5-PHOSPHATE SYNTHASE-RELATED"/>
    <property type="match status" value="1"/>
</dbReference>
<dbReference type="Gene3D" id="3.40.50.970">
    <property type="match status" value="1"/>
</dbReference>
<evidence type="ECO:0000256" key="6">
    <source>
        <dbReference type="ARBA" id="ARBA00023052"/>
    </source>
</evidence>
<sequence>MPFLLCKRDKELVVVHAGMEMDPSLQLFHASFPDMFFDVGMVESNIMTFVLWLSMTWIGKRYQCTISTAGLVGSDGPTLGGEFDITFMSCLPNMIVMAPADEVELVNMVVTAAHVDDKPICFRYPRGAVGGMNSFYAMEYPWR</sequence>
<keyword evidence="9" id="KW-1185">Reference proteome</keyword>
<dbReference type="PANTHER" id="PTHR43322:SF3">
    <property type="entry name" value="1-DEOXY-D-XYLULOSE-5-PHOSPHATE SYNTHASE"/>
    <property type="match status" value="1"/>
</dbReference>
<gene>
    <name evidence="8" type="ORF">IFM89_037122</name>
</gene>
<evidence type="ECO:0000313" key="9">
    <source>
        <dbReference type="Proteomes" id="UP000631114"/>
    </source>
</evidence>
<comment type="cofactor">
    <cofactor evidence="1">
        <name>Mg(2+)</name>
        <dbReference type="ChEBI" id="CHEBI:18420"/>
    </cofactor>
</comment>
<dbReference type="SMART" id="SM00861">
    <property type="entry name" value="Transket_pyr"/>
    <property type="match status" value="1"/>
</dbReference>
<comment type="cofactor">
    <cofactor evidence="2">
        <name>thiamine diphosphate</name>
        <dbReference type="ChEBI" id="CHEBI:58937"/>
    </cofactor>
</comment>
<evidence type="ECO:0000259" key="7">
    <source>
        <dbReference type="SMART" id="SM00861"/>
    </source>
</evidence>
<dbReference type="Proteomes" id="UP000631114">
    <property type="component" value="Unassembled WGS sequence"/>
</dbReference>
<comment type="caution">
    <text evidence="8">The sequence shown here is derived from an EMBL/GenBank/DDBJ whole genome shotgun (WGS) entry which is preliminary data.</text>
</comment>
<organism evidence="8 9">
    <name type="scientific">Coptis chinensis</name>
    <dbReference type="NCBI Taxonomy" id="261450"/>
    <lineage>
        <taxon>Eukaryota</taxon>
        <taxon>Viridiplantae</taxon>
        <taxon>Streptophyta</taxon>
        <taxon>Embryophyta</taxon>
        <taxon>Tracheophyta</taxon>
        <taxon>Spermatophyta</taxon>
        <taxon>Magnoliopsida</taxon>
        <taxon>Ranunculales</taxon>
        <taxon>Ranunculaceae</taxon>
        <taxon>Coptidoideae</taxon>
        <taxon>Coptis</taxon>
    </lineage>
</organism>
<dbReference type="OrthoDB" id="10266385at2759"/>
<comment type="subunit">
    <text evidence="3">Homodimer.</text>
</comment>
<dbReference type="GO" id="GO:0008661">
    <property type="term" value="F:1-deoxy-D-xylulose-5-phosphate synthase activity"/>
    <property type="evidence" value="ECO:0007669"/>
    <property type="project" value="InterPro"/>
</dbReference>
<dbReference type="InterPro" id="IPR029061">
    <property type="entry name" value="THDP-binding"/>
</dbReference>
<dbReference type="Pfam" id="PF02779">
    <property type="entry name" value="Transket_pyr"/>
    <property type="match status" value="1"/>
</dbReference>
<evidence type="ECO:0000256" key="5">
    <source>
        <dbReference type="ARBA" id="ARBA00022842"/>
    </source>
</evidence>
<keyword evidence="6" id="KW-0786">Thiamine pyrophosphate</keyword>
<evidence type="ECO:0000256" key="4">
    <source>
        <dbReference type="ARBA" id="ARBA00022679"/>
    </source>
</evidence>
<feature type="domain" description="Transketolase-like pyrimidine-binding" evidence="7">
    <location>
        <begin position="5"/>
        <end position="131"/>
    </location>
</feature>
<dbReference type="AlphaFoldDB" id="A0A835H311"/>
<evidence type="ECO:0000256" key="2">
    <source>
        <dbReference type="ARBA" id="ARBA00001964"/>
    </source>
</evidence>
<protein>
    <recommendedName>
        <fullName evidence="7">Transketolase-like pyrimidine-binding domain-containing protein</fullName>
    </recommendedName>
</protein>
<evidence type="ECO:0000313" key="8">
    <source>
        <dbReference type="EMBL" id="KAF9590727.1"/>
    </source>
</evidence>
<keyword evidence="5" id="KW-0460">Magnesium</keyword>
<accession>A0A835H311</accession>
<dbReference type="InterPro" id="IPR005477">
    <property type="entry name" value="Dxylulose-5-P_synthase"/>
</dbReference>
<dbReference type="EMBL" id="JADFTS010000009">
    <property type="protein sequence ID" value="KAF9590727.1"/>
    <property type="molecule type" value="Genomic_DNA"/>
</dbReference>